<dbReference type="Proteomes" id="UP000813463">
    <property type="component" value="Chromosome 3"/>
</dbReference>
<keyword evidence="3" id="KW-0862">Zinc</keyword>
<reference evidence="8" key="2">
    <citation type="submission" date="2025-08" db="UniProtKB">
        <authorList>
            <consortium name="RefSeq"/>
        </authorList>
    </citation>
    <scope>IDENTIFICATION</scope>
    <source>
        <tissue evidence="8">Leaf</tissue>
    </source>
</reference>
<evidence type="ECO:0000259" key="6">
    <source>
        <dbReference type="PROSITE" id="PS50966"/>
    </source>
</evidence>
<dbReference type="SMART" id="SM00575">
    <property type="entry name" value="ZnF_PMZ"/>
    <property type="match status" value="1"/>
</dbReference>
<evidence type="ECO:0000256" key="4">
    <source>
        <dbReference type="PROSITE-ProRule" id="PRU00325"/>
    </source>
</evidence>
<reference evidence="7" key="1">
    <citation type="journal article" date="2021" name="Nat. Commun.">
        <title>Genomic analyses provide insights into spinach domestication and the genetic basis of agronomic traits.</title>
        <authorList>
            <person name="Cai X."/>
            <person name="Sun X."/>
            <person name="Xu C."/>
            <person name="Sun H."/>
            <person name="Wang X."/>
            <person name="Ge C."/>
            <person name="Zhang Z."/>
            <person name="Wang Q."/>
            <person name="Fei Z."/>
            <person name="Jiao C."/>
            <person name="Wang Q."/>
        </authorList>
    </citation>
    <scope>NUCLEOTIDE SEQUENCE [LARGE SCALE GENOMIC DNA]</scope>
    <source>
        <strain evidence="7">cv. Varoflay</strain>
    </source>
</reference>
<dbReference type="KEGG" id="soe:110776833"/>
<evidence type="ECO:0000313" key="7">
    <source>
        <dbReference type="Proteomes" id="UP000813463"/>
    </source>
</evidence>
<evidence type="ECO:0000313" key="8">
    <source>
        <dbReference type="RefSeq" id="XP_021837083.1"/>
    </source>
</evidence>
<protein>
    <recommendedName>
        <fullName evidence="6">SWIM-type domain-containing protein</fullName>
    </recommendedName>
</protein>
<keyword evidence="7" id="KW-1185">Reference proteome</keyword>
<keyword evidence="2 4" id="KW-0863">Zinc-finger</keyword>
<evidence type="ECO:0000256" key="1">
    <source>
        <dbReference type="ARBA" id="ARBA00022723"/>
    </source>
</evidence>
<dbReference type="GeneID" id="110776833"/>
<gene>
    <name evidence="8" type="primary">LOC110776833</name>
</gene>
<dbReference type="InterPro" id="IPR006564">
    <property type="entry name" value="Znf_PMZ"/>
</dbReference>
<dbReference type="Pfam" id="PF04434">
    <property type="entry name" value="SWIM"/>
    <property type="match status" value="1"/>
</dbReference>
<dbReference type="OrthoDB" id="1747431at2759"/>
<organism evidence="7 8">
    <name type="scientific">Spinacia oleracea</name>
    <name type="common">Spinach</name>
    <dbReference type="NCBI Taxonomy" id="3562"/>
    <lineage>
        <taxon>Eukaryota</taxon>
        <taxon>Viridiplantae</taxon>
        <taxon>Streptophyta</taxon>
        <taxon>Embryophyta</taxon>
        <taxon>Tracheophyta</taxon>
        <taxon>Spermatophyta</taxon>
        <taxon>Magnoliopsida</taxon>
        <taxon>eudicotyledons</taxon>
        <taxon>Gunneridae</taxon>
        <taxon>Pentapetalae</taxon>
        <taxon>Caryophyllales</taxon>
        <taxon>Chenopodiaceae</taxon>
        <taxon>Chenopodioideae</taxon>
        <taxon>Anserineae</taxon>
        <taxon>Spinacia</taxon>
    </lineage>
</organism>
<evidence type="ECO:0000256" key="3">
    <source>
        <dbReference type="ARBA" id="ARBA00022833"/>
    </source>
</evidence>
<dbReference type="PROSITE" id="PS50966">
    <property type="entry name" value="ZF_SWIM"/>
    <property type="match status" value="1"/>
</dbReference>
<dbReference type="RefSeq" id="XP_021837083.1">
    <property type="nucleotide sequence ID" value="XM_021981391.1"/>
</dbReference>
<name>A0A9R0JJX2_SPIOL</name>
<dbReference type="GO" id="GO:0008270">
    <property type="term" value="F:zinc ion binding"/>
    <property type="evidence" value="ECO:0007669"/>
    <property type="project" value="UniProtKB-KW"/>
</dbReference>
<feature type="region of interest" description="Disordered" evidence="5">
    <location>
        <begin position="156"/>
        <end position="176"/>
    </location>
</feature>
<evidence type="ECO:0000256" key="5">
    <source>
        <dbReference type="SAM" id="MobiDB-lite"/>
    </source>
</evidence>
<accession>A0A9R0JJX2</accession>
<keyword evidence="1" id="KW-0479">Metal-binding</keyword>
<dbReference type="InterPro" id="IPR007527">
    <property type="entry name" value="Znf_SWIM"/>
</dbReference>
<proteinExistence type="predicted"/>
<dbReference type="AlphaFoldDB" id="A0A9R0JJX2"/>
<sequence length="176" mass="19754">MQKSATHEVRSFDHDKGLFQVTTGRGNRPPGKGGKKHNVDLVQKTCTCEKLVIYKLPCSHVLAVCRDRNLSYASFIDSYFSTREYRRTYIKSFKPLADDAYWSPVVGPRIIADKSKKRDKVGRPVSTRINNEMDEGARTKNKTAYSICRQIGHNARTCPSKSSVRSSGSHGAVDQT</sequence>
<evidence type="ECO:0000256" key="2">
    <source>
        <dbReference type="ARBA" id="ARBA00022771"/>
    </source>
</evidence>
<feature type="compositionally biased region" description="Low complexity" evidence="5">
    <location>
        <begin position="160"/>
        <end position="169"/>
    </location>
</feature>
<feature type="domain" description="SWIM-type" evidence="6">
    <location>
        <begin position="37"/>
        <end position="69"/>
    </location>
</feature>